<dbReference type="Proteomes" id="UP000426265">
    <property type="component" value="Unassembled WGS sequence"/>
</dbReference>
<accession>A0A654ERC4</accession>
<evidence type="ECO:0000313" key="4">
    <source>
        <dbReference type="Proteomes" id="UP000426265"/>
    </source>
</evidence>
<feature type="chain" id="PRO_5024789578" description="Transmembrane protein" evidence="2">
    <location>
        <begin position="27"/>
        <end position="108"/>
    </location>
</feature>
<sequence>MKMMVNLYPITTVVTLLFLAFGLALARYPTFPTEPFRPPPNQNENISVNQFQVIPHLPWPPKRPGHPPHQNAKVAVNQYPGIIPIPHYPEPPKHPGHPPYQYPKISPN</sequence>
<evidence type="ECO:0000313" key="3">
    <source>
        <dbReference type="EMBL" id="VYS51833.1"/>
    </source>
</evidence>
<dbReference type="AlphaFoldDB" id="A0A654ERC4"/>
<name>A0A654ERC4_ARATH</name>
<reference evidence="3 4" key="1">
    <citation type="submission" date="2019-11" db="EMBL/GenBank/DDBJ databases">
        <authorList>
            <person name="Jiao W.-B."/>
            <person name="Schneeberger K."/>
        </authorList>
    </citation>
    <scope>NUCLEOTIDE SEQUENCE [LARGE SCALE GENOMIC DNA]</scope>
    <source>
        <strain evidence="4">cv. An-1</strain>
    </source>
</reference>
<evidence type="ECO:0000256" key="2">
    <source>
        <dbReference type="SAM" id="SignalP"/>
    </source>
</evidence>
<protein>
    <recommendedName>
        <fullName evidence="5">Transmembrane protein</fullName>
    </recommendedName>
</protein>
<proteinExistence type="predicted"/>
<evidence type="ECO:0008006" key="5">
    <source>
        <dbReference type="Google" id="ProtNLM"/>
    </source>
</evidence>
<organism evidence="3 4">
    <name type="scientific">Arabidopsis thaliana</name>
    <name type="common">Mouse-ear cress</name>
    <dbReference type="NCBI Taxonomy" id="3702"/>
    <lineage>
        <taxon>Eukaryota</taxon>
        <taxon>Viridiplantae</taxon>
        <taxon>Streptophyta</taxon>
        <taxon>Embryophyta</taxon>
        <taxon>Tracheophyta</taxon>
        <taxon>Spermatophyta</taxon>
        <taxon>Magnoliopsida</taxon>
        <taxon>eudicotyledons</taxon>
        <taxon>Gunneridae</taxon>
        <taxon>Pentapetalae</taxon>
        <taxon>rosids</taxon>
        <taxon>malvids</taxon>
        <taxon>Brassicales</taxon>
        <taxon>Brassicaceae</taxon>
        <taxon>Camelineae</taxon>
        <taxon>Arabidopsis</taxon>
    </lineage>
</organism>
<keyword evidence="2" id="KW-0732">Signal</keyword>
<gene>
    <name evidence="3" type="ORF">AN1_LOCUS7300</name>
</gene>
<feature type="signal peptide" evidence="2">
    <location>
        <begin position="1"/>
        <end position="26"/>
    </location>
</feature>
<dbReference type="EMBL" id="CACRSJ010000105">
    <property type="protein sequence ID" value="VYS51833.1"/>
    <property type="molecule type" value="Genomic_DNA"/>
</dbReference>
<evidence type="ECO:0000256" key="1">
    <source>
        <dbReference type="SAM" id="MobiDB-lite"/>
    </source>
</evidence>
<feature type="region of interest" description="Disordered" evidence="1">
    <location>
        <begin position="85"/>
        <end position="108"/>
    </location>
</feature>